<dbReference type="GO" id="GO:0015297">
    <property type="term" value="F:antiporter activity"/>
    <property type="evidence" value="ECO:0007669"/>
    <property type="project" value="InterPro"/>
</dbReference>
<dbReference type="CDD" id="cd13136">
    <property type="entry name" value="MATE_DinF_like"/>
    <property type="match status" value="1"/>
</dbReference>
<dbReference type="GeneID" id="97243947"/>
<evidence type="ECO:0000256" key="5">
    <source>
        <dbReference type="ARBA" id="ARBA00023136"/>
    </source>
</evidence>
<evidence type="ECO:0000256" key="6">
    <source>
        <dbReference type="SAM" id="Phobius"/>
    </source>
</evidence>
<comment type="similarity">
    <text evidence="2">Belongs to the multi antimicrobial extrusion (MATE) (TC 2.A.66.1) family.</text>
</comment>
<feature type="transmembrane region" description="Helical" evidence="6">
    <location>
        <begin position="162"/>
        <end position="185"/>
    </location>
</feature>
<proteinExistence type="inferred from homology"/>
<feature type="transmembrane region" description="Helical" evidence="6">
    <location>
        <begin position="360"/>
        <end position="382"/>
    </location>
</feature>
<organism evidence="7 8">
    <name type="scientific">Tistrella mobilis</name>
    <dbReference type="NCBI Taxonomy" id="171437"/>
    <lineage>
        <taxon>Bacteria</taxon>
        <taxon>Pseudomonadati</taxon>
        <taxon>Pseudomonadota</taxon>
        <taxon>Alphaproteobacteria</taxon>
        <taxon>Geminicoccales</taxon>
        <taxon>Geminicoccaceae</taxon>
        <taxon>Tistrella</taxon>
    </lineage>
</organism>
<dbReference type="GO" id="GO:0005886">
    <property type="term" value="C:plasma membrane"/>
    <property type="evidence" value="ECO:0007669"/>
    <property type="project" value="TreeGrafter"/>
</dbReference>
<gene>
    <name evidence="7" type="ORF">AUP44_24295</name>
</gene>
<keyword evidence="5 6" id="KW-0472">Membrane</keyword>
<evidence type="ECO:0000313" key="7">
    <source>
        <dbReference type="EMBL" id="KYO55073.1"/>
    </source>
</evidence>
<accession>A0A162LHV8</accession>
<feature type="transmembrane region" description="Helical" evidence="6">
    <location>
        <begin position="244"/>
        <end position="263"/>
    </location>
</feature>
<dbReference type="NCBIfam" id="TIGR00797">
    <property type="entry name" value="matE"/>
    <property type="match status" value="1"/>
</dbReference>
<evidence type="ECO:0000256" key="3">
    <source>
        <dbReference type="ARBA" id="ARBA00022692"/>
    </source>
</evidence>
<feature type="transmembrane region" description="Helical" evidence="6">
    <location>
        <begin position="414"/>
        <end position="434"/>
    </location>
</feature>
<dbReference type="Proteomes" id="UP000075787">
    <property type="component" value="Unassembled WGS sequence"/>
</dbReference>
<feature type="transmembrane region" description="Helical" evidence="6">
    <location>
        <begin position="12"/>
        <end position="33"/>
    </location>
</feature>
<evidence type="ECO:0000313" key="8">
    <source>
        <dbReference type="Proteomes" id="UP000075787"/>
    </source>
</evidence>
<feature type="transmembrane region" description="Helical" evidence="6">
    <location>
        <begin position="130"/>
        <end position="155"/>
    </location>
</feature>
<dbReference type="InterPro" id="IPR002528">
    <property type="entry name" value="MATE_fam"/>
</dbReference>
<protein>
    <submittedName>
        <fullName evidence="7">Uncharacterized protein</fullName>
    </submittedName>
</protein>
<dbReference type="InterPro" id="IPR044644">
    <property type="entry name" value="DinF-like"/>
</dbReference>
<dbReference type="GO" id="GO:0042910">
    <property type="term" value="F:xenobiotic transmembrane transporter activity"/>
    <property type="evidence" value="ECO:0007669"/>
    <property type="project" value="InterPro"/>
</dbReference>
<dbReference type="AlphaFoldDB" id="A0A162LHV8"/>
<dbReference type="PANTHER" id="PTHR42893:SF46">
    <property type="entry name" value="PROTEIN DETOXIFICATION 44, CHLOROPLASTIC"/>
    <property type="match status" value="1"/>
</dbReference>
<comment type="subcellular location">
    <subcellularLocation>
        <location evidence="1">Membrane</location>
        <topology evidence="1">Multi-pass membrane protein</topology>
    </subcellularLocation>
</comment>
<feature type="transmembrane region" description="Helical" evidence="6">
    <location>
        <begin position="319"/>
        <end position="340"/>
    </location>
</feature>
<comment type="caution">
    <text evidence="7">The sequence shown here is derived from an EMBL/GenBank/DDBJ whole genome shotgun (WGS) entry which is preliminary data.</text>
</comment>
<feature type="transmembrane region" description="Helical" evidence="6">
    <location>
        <begin position="45"/>
        <end position="69"/>
    </location>
</feature>
<dbReference type="EMBL" id="LPZR01000072">
    <property type="protein sequence ID" value="KYO55073.1"/>
    <property type="molecule type" value="Genomic_DNA"/>
</dbReference>
<keyword evidence="4 6" id="KW-1133">Transmembrane helix</keyword>
<dbReference type="Pfam" id="PF01554">
    <property type="entry name" value="MatE"/>
    <property type="match status" value="2"/>
</dbReference>
<evidence type="ECO:0000256" key="4">
    <source>
        <dbReference type="ARBA" id="ARBA00022989"/>
    </source>
</evidence>
<dbReference type="PANTHER" id="PTHR42893">
    <property type="entry name" value="PROTEIN DETOXIFICATION 44, CHLOROPLASTIC-RELATED"/>
    <property type="match status" value="1"/>
</dbReference>
<evidence type="ECO:0000256" key="2">
    <source>
        <dbReference type="ARBA" id="ARBA00010199"/>
    </source>
</evidence>
<name>A0A162LHV8_9PROT</name>
<reference evidence="7 8" key="1">
    <citation type="submission" date="2015-12" db="EMBL/GenBank/DDBJ databases">
        <title>Genome sequence of Tistrella mobilis MCCC 1A02139.</title>
        <authorList>
            <person name="Lu L."/>
            <person name="Lai Q."/>
            <person name="Shao Z."/>
            <person name="Qian P."/>
        </authorList>
    </citation>
    <scope>NUCLEOTIDE SEQUENCE [LARGE SCALE GENOMIC DNA]</scope>
    <source>
        <strain evidence="7 8">MCCC 1A02139</strain>
    </source>
</reference>
<keyword evidence="3 6" id="KW-0812">Transmembrane</keyword>
<sequence length="448" mass="46119">MTRAGPAVDSRAIWRIAGPMILSNLSVAALGAVDTGVAGHLGSAGSLAAAAIGGQLLSYFVWCCGFLRMGTTGLSAGAAGRGDRPEGAAVLGRGLALALGLSALLGLVLAVALPWLLALFGPAPAVRDLAAGYVLIRLTGLPAALAVLVLVGWFVGRGEAGLPLVMILATNLVNAGLDLLLALHLGLGLDGLAIASAVADWTGCLIGLAAAFRTLTRERTPRPGRRALGDWPAIARMARINGDIFVRTLLLIGGFALFMSLAGRLGTTQLAATALLLTFFSMASQGLDGMAYAAESLAGRALAAGDLAGFDQAVRMTGIWTAALGVLAALVFALAGPLLIQALTDLDEVRRVAGDLLPYVVALPLIAWACFWLDGVFIGVTWSGAMRDAMLIAFAIHLGPALVLPDMMGADGLWIAFLGLFAARGLAMAGWYLARRRRLSPQPQRSSI</sequence>
<dbReference type="RefSeq" id="WP_062762542.1">
    <property type="nucleotide sequence ID" value="NZ_CP121045.1"/>
</dbReference>
<feature type="transmembrane region" description="Helical" evidence="6">
    <location>
        <begin position="90"/>
        <end position="118"/>
    </location>
</feature>
<evidence type="ECO:0000256" key="1">
    <source>
        <dbReference type="ARBA" id="ARBA00004141"/>
    </source>
</evidence>
<feature type="transmembrane region" description="Helical" evidence="6">
    <location>
        <begin position="191"/>
        <end position="212"/>
    </location>
</feature>
<dbReference type="OrthoDB" id="9789527at2"/>